<keyword evidence="1" id="KW-0472">Membrane</keyword>
<organism evidence="2">
    <name type="scientific">Tanacetum cinerariifolium</name>
    <name type="common">Dalmatian daisy</name>
    <name type="synonym">Chrysanthemum cinerariifolium</name>
    <dbReference type="NCBI Taxonomy" id="118510"/>
    <lineage>
        <taxon>Eukaryota</taxon>
        <taxon>Viridiplantae</taxon>
        <taxon>Streptophyta</taxon>
        <taxon>Embryophyta</taxon>
        <taxon>Tracheophyta</taxon>
        <taxon>Spermatophyta</taxon>
        <taxon>Magnoliopsida</taxon>
        <taxon>eudicotyledons</taxon>
        <taxon>Gunneridae</taxon>
        <taxon>Pentapetalae</taxon>
        <taxon>asterids</taxon>
        <taxon>campanulids</taxon>
        <taxon>Asterales</taxon>
        <taxon>Asteraceae</taxon>
        <taxon>Asteroideae</taxon>
        <taxon>Anthemideae</taxon>
        <taxon>Anthemidinae</taxon>
        <taxon>Tanacetum</taxon>
    </lineage>
</organism>
<name>A0A699GVS5_TANCI</name>
<gene>
    <name evidence="2" type="ORF">Tci_223764</name>
</gene>
<dbReference type="AlphaFoldDB" id="A0A699GVS5"/>
<protein>
    <submittedName>
        <fullName evidence="2">Transposon TX1 putative 149 kDa protein</fullName>
    </submittedName>
</protein>
<feature type="transmembrane region" description="Helical" evidence="1">
    <location>
        <begin position="38"/>
        <end position="57"/>
    </location>
</feature>
<keyword evidence="1" id="KW-1133">Transmembrane helix</keyword>
<sequence length="202" mass="23126">MLDGVWNSEAKDIKLAFFDFYKDKFSCHDSPVSFPPMLPPIVLALLIGIFLNPWSLCMKLRRRFGIMVVKNPQGWMVTLSCSNSAFITLIPIVSNPLFIKDYRLISLIGIHYKIVAKILANRLSKVIDSIISPEQYAFITSLSLTVLRLDYWVGSSEDSKKLDWVKWLNILASLDKGGLGIGSLKAFNMSRLLKWRWHLFQK</sequence>
<proteinExistence type="predicted"/>
<keyword evidence="1" id="KW-0812">Transmembrane</keyword>
<evidence type="ECO:0000256" key="1">
    <source>
        <dbReference type="SAM" id="Phobius"/>
    </source>
</evidence>
<accession>A0A699GVS5</accession>
<dbReference type="EMBL" id="BKCJ010061775">
    <property type="protein sequence ID" value="GEW51788.1"/>
    <property type="molecule type" value="Genomic_DNA"/>
</dbReference>
<reference evidence="2" key="1">
    <citation type="journal article" date="2019" name="Sci. Rep.">
        <title>Draft genome of Tanacetum cinerariifolium, the natural source of mosquito coil.</title>
        <authorList>
            <person name="Yamashiro T."/>
            <person name="Shiraishi A."/>
            <person name="Satake H."/>
            <person name="Nakayama K."/>
        </authorList>
    </citation>
    <scope>NUCLEOTIDE SEQUENCE</scope>
</reference>
<evidence type="ECO:0000313" key="2">
    <source>
        <dbReference type="EMBL" id="GEW51788.1"/>
    </source>
</evidence>
<comment type="caution">
    <text evidence="2">The sequence shown here is derived from an EMBL/GenBank/DDBJ whole genome shotgun (WGS) entry which is preliminary data.</text>
</comment>